<name>A0A1G2E0S1_9BACT</name>
<accession>A0A1G2E0S1</accession>
<gene>
    <name evidence="2" type="ORF">A2626_01285</name>
</gene>
<dbReference type="AlphaFoldDB" id="A0A1G2E0S1"/>
<dbReference type="Proteomes" id="UP000177360">
    <property type="component" value="Unassembled WGS sequence"/>
</dbReference>
<sequence length="181" mass="20727">MDLNYLLSSVSDYFNAISNSISPWIYFSVGILKIVFIVISLALFVGAIILLFKATWIKRRYFDNVKVMADYKFSGAKKIFKEWQKITKRLETDIEAEYKLAIIEADGLFDAILAKMGYGGDVTDEKLKKIEPSVLSNINDISGAHKIRDNIIHDPDYKLDLEKAKEMIGIYEQALRDLEVF</sequence>
<reference evidence="2 3" key="1">
    <citation type="journal article" date="2016" name="Nat. Commun.">
        <title>Thousands of microbial genomes shed light on interconnected biogeochemical processes in an aquifer system.</title>
        <authorList>
            <person name="Anantharaman K."/>
            <person name="Brown C.T."/>
            <person name="Hug L.A."/>
            <person name="Sharon I."/>
            <person name="Castelle C.J."/>
            <person name="Probst A.J."/>
            <person name="Thomas B.C."/>
            <person name="Singh A."/>
            <person name="Wilkins M.J."/>
            <person name="Karaoz U."/>
            <person name="Brodie E.L."/>
            <person name="Williams K.H."/>
            <person name="Hubbard S.S."/>
            <person name="Banfield J.F."/>
        </authorList>
    </citation>
    <scope>NUCLEOTIDE SEQUENCE [LARGE SCALE GENOMIC DNA]</scope>
</reference>
<keyword evidence="1" id="KW-0812">Transmembrane</keyword>
<proteinExistence type="predicted"/>
<dbReference type="EMBL" id="MHLZ01000032">
    <property type="protein sequence ID" value="OGZ19456.1"/>
    <property type="molecule type" value="Genomic_DNA"/>
</dbReference>
<protein>
    <submittedName>
        <fullName evidence="2">Uncharacterized protein</fullName>
    </submittedName>
</protein>
<evidence type="ECO:0000313" key="3">
    <source>
        <dbReference type="Proteomes" id="UP000177360"/>
    </source>
</evidence>
<comment type="caution">
    <text evidence="2">The sequence shown here is derived from an EMBL/GenBank/DDBJ whole genome shotgun (WGS) entry which is preliminary data.</text>
</comment>
<evidence type="ECO:0000313" key="2">
    <source>
        <dbReference type="EMBL" id="OGZ19456.1"/>
    </source>
</evidence>
<feature type="transmembrane region" description="Helical" evidence="1">
    <location>
        <begin position="24"/>
        <end position="52"/>
    </location>
</feature>
<evidence type="ECO:0000256" key="1">
    <source>
        <dbReference type="SAM" id="Phobius"/>
    </source>
</evidence>
<keyword evidence="1" id="KW-1133">Transmembrane helix</keyword>
<keyword evidence="1" id="KW-0472">Membrane</keyword>
<organism evidence="2 3">
    <name type="scientific">Candidatus Nealsonbacteria bacterium RIFCSPHIGHO2_01_FULL_38_55</name>
    <dbReference type="NCBI Taxonomy" id="1801664"/>
    <lineage>
        <taxon>Bacteria</taxon>
        <taxon>Candidatus Nealsoniibacteriota</taxon>
    </lineage>
</organism>